<feature type="domain" description="HMA" evidence="1">
    <location>
        <begin position="46"/>
        <end position="103"/>
    </location>
</feature>
<accession>A0AAN7QCY9</accession>
<dbReference type="SUPFAM" id="SSF55008">
    <property type="entry name" value="HMA, heavy metal-associated domain"/>
    <property type="match status" value="1"/>
</dbReference>
<dbReference type="InterPro" id="IPR036163">
    <property type="entry name" value="HMA_dom_sf"/>
</dbReference>
<gene>
    <name evidence="2" type="ORF">SAY87_013302</name>
</gene>
<evidence type="ECO:0000313" key="3">
    <source>
        <dbReference type="Proteomes" id="UP001345219"/>
    </source>
</evidence>
<dbReference type="PANTHER" id="PTHR47294:SF6">
    <property type="entry name" value="HMA DOMAIN-CONTAINING PROTEIN"/>
    <property type="match status" value="1"/>
</dbReference>
<reference evidence="2 3" key="1">
    <citation type="journal article" date="2023" name="Hortic Res">
        <title>Pangenome of water caltrop reveals structural variations and asymmetric subgenome divergence after allopolyploidization.</title>
        <authorList>
            <person name="Zhang X."/>
            <person name="Chen Y."/>
            <person name="Wang L."/>
            <person name="Yuan Y."/>
            <person name="Fang M."/>
            <person name="Shi L."/>
            <person name="Lu R."/>
            <person name="Comes H.P."/>
            <person name="Ma Y."/>
            <person name="Chen Y."/>
            <person name="Huang G."/>
            <person name="Zhou Y."/>
            <person name="Zheng Z."/>
            <person name="Qiu Y."/>
        </authorList>
    </citation>
    <scope>NUCLEOTIDE SEQUENCE [LARGE SCALE GENOMIC DNA]</scope>
    <source>
        <tissue evidence="2">Roots</tissue>
    </source>
</reference>
<dbReference type="Pfam" id="PF00403">
    <property type="entry name" value="HMA"/>
    <property type="match status" value="1"/>
</dbReference>
<protein>
    <recommendedName>
        <fullName evidence="1">HMA domain-containing protein</fullName>
    </recommendedName>
</protein>
<evidence type="ECO:0000259" key="1">
    <source>
        <dbReference type="Pfam" id="PF00403"/>
    </source>
</evidence>
<name>A0AAN7QCY9_9MYRT</name>
<comment type="caution">
    <text evidence="2">The sequence shown here is derived from an EMBL/GenBank/DDBJ whole genome shotgun (WGS) entry which is preliminary data.</text>
</comment>
<dbReference type="EMBL" id="JAXIOK010000008">
    <property type="protein sequence ID" value="KAK4763864.1"/>
    <property type="molecule type" value="Genomic_DNA"/>
</dbReference>
<organism evidence="2 3">
    <name type="scientific">Trapa incisa</name>
    <dbReference type="NCBI Taxonomy" id="236973"/>
    <lineage>
        <taxon>Eukaryota</taxon>
        <taxon>Viridiplantae</taxon>
        <taxon>Streptophyta</taxon>
        <taxon>Embryophyta</taxon>
        <taxon>Tracheophyta</taxon>
        <taxon>Spermatophyta</taxon>
        <taxon>Magnoliopsida</taxon>
        <taxon>eudicotyledons</taxon>
        <taxon>Gunneridae</taxon>
        <taxon>Pentapetalae</taxon>
        <taxon>rosids</taxon>
        <taxon>malvids</taxon>
        <taxon>Myrtales</taxon>
        <taxon>Lythraceae</taxon>
        <taxon>Trapa</taxon>
    </lineage>
</organism>
<keyword evidence="3" id="KW-1185">Reference proteome</keyword>
<proteinExistence type="predicted"/>
<dbReference type="GO" id="GO:0046872">
    <property type="term" value="F:metal ion binding"/>
    <property type="evidence" value="ECO:0007669"/>
    <property type="project" value="InterPro"/>
</dbReference>
<dbReference type="AlphaFoldDB" id="A0AAN7QCY9"/>
<dbReference type="Proteomes" id="UP001345219">
    <property type="component" value="Chromosome 11"/>
</dbReference>
<evidence type="ECO:0000313" key="2">
    <source>
        <dbReference type="EMBL" id="KAK4763864.1"/>
    </source>
</evidence>
<sequence length="118" mass="13289">MNERKQSMEVVIYGEDMLVQRQALCTLASVESLSTPRMQEVVLPADIGCVECRKRIADVMSRMNEVESITVSVREKKVTLSCGYSYPAKAMAPKQQVPTIHKKPFSKIAFIKKILLGR</sequence>
<dbReference type="InterPro" id="IPR006121">
    <property type="entry name" value="HMA_dom"/>
</dbReference>
<dbReference type="PANTHER" id="PTHR47294">
    <property type="entry name" value="OS08G0431150 PROTEIN"/>
    <property type="match status" value="1"/>
</dbReference>
<dbReference type="Gene3D" id="3.30.70.100">
    <property type="match status" value="1"/>
</dbReference>